<evidence type="ECO:0000313" key="9">
    <source>
        <dbReference type="WBParaSite" id="GPUH_0001119801-mRNA-1"/>
    </source>
</evidence>
<dbReference type="PANTHER" id="PTHR23360">
    <property type="entry name" value="G-PROTEIN COUPLED RECEPTORS FAMILY 1 PROFILE DOMAIN-CONTAINING PROTEIN-RELATED"/>
    <property type="match status" value="1"/>
</dbReference>
<accession>A0A183DR44</accession>
<evidence type="ECO:0000256" key="4">
    <source>
        <dbReference type="ARBA" id="ARBA00023136"/>
    </source>
</evidence>
<dbReference type="Gene3D" id="1.20.1070.10">
    <property type="entry name" value="Rhodopsin 7-helix transmembrane proteins"/>
    <property type="match status" value="1"/>
</dbReference>
<evidence type="ECO:0000313" key="8">
    <source>
        <dbReference type="Proteomes" id="UP000271098"/>
    </source>
</evidence>
<organism evidence="9">
    <name type="scientific">Gongylonema pulchrum</name>
    <dbReference type="NCBI Taxonomy" id="637853"/>
    <lineage>
        <taxon>Eukaryota</taxon>
        <taxon>Metazoa</taxon>
        <taxon>Ecdysozoa</taxon>
        <taxon>Nematoda</taxon>
        <taxon>Chromadorea</taxon>
        <taxon>Rhabditida</taxon>
        <taxon>Spirurina</taxon>
        <taxon>Spiruromorpha</taxon>
        <taxon>Spiruroidea</taxon>
        <taxon>Gongylonematidae</taxon>
        <taxon>Gongylonema</taxon>
    </lineage>
</organism>
<feature type="transmembrane region" description="Helical" evidence="5">
    <location>
        <begin position="57"/>
        <end position="81"/>
    </location>
</feature>
<comment type="subcellular location">
    <subcellularLocation>
        <location evidence="1">Membrane</location>
    </subcellularLocation>
</comment>
<evidence type="ECO:0000313" key="7">
    <source>
        <dbReference type="EMBL" id="VDN18448.1"/>
    </source>
</evidence>
<gene>
    <name evidence="7" type="ORF">GPUH_LOCUS11185</name>
</gene>
<dbReference type="PANTHER" id="PTHR23360:SF5">
    <property type="entry name" value="G-PROTEIN COUPLED RECEPTORS FAMILY 1 PROFILE DOMAIN-CONTAINING PROTEIN"/>
    <property type="match status" value="1"/>
</dbReference>
<keyword evidence="2 5" id="KW-0812">Transmembrane</keyword>
<dbReference type="InterPro" id="IPR019424">
    <property type="entry name" value="7TM_GPCR_Srsx"/>
</dbReference>
<keyword evidence="8" id="KW-1185">Reference proteome</keyword>
<proteinExistence type="predicted"/>
<keyword evidence="4 5" id="KW-0472">Membrane</keyword>
<sequence>MRFLKKLHGSCNVMIAIEAFCEILFQSGHIVAAYRAYRGKYFVTWEHCFYLQVIPNFFMNVGNFLNLCIGIDRLFAVLYPLM</sequence>
<keyword evidence="3 5" id="KW-1133">Transmembrane helix</keyword>
<feature type="domain" description="G-protein coupled receptors family 1 profile" evidence="6">
    <location>
        <begin position="1"/>
        <end position="82"/>
    </location>
</feature>
<dbReference type="PROSITE" id="PS50262">
    <property type="entry name" value="G_PROTEIN_RECEP_F1_2"/>
    <property type="match status" value="1"/>
</dbReference>
<evidence type="ECO:0000256" key="1">
    <source>
        <dbReference type="ARBA" id="ARBA00004370"/>
    </source>
</evidence>
<name>A0A183DR44_9BILA</name>
<dbReference type="GO" id="GO:0016020">
    <property type="term" value="C:membrane"/>
    <property type="evidence" value="ECO:0007669"/>
    <property type="project" value="UniProtKB-SubCell"/>
</dbReference>
<dbReference type="Pfam" id="PF10320">
    <property type="entry name" value="7TM_GPCR_Srsx"/>
    <property type="match status" value="1"/>
</dbReference>
<reference evidence="7 8" key="2">
    <citation type="submission" date="2018-11" db="EMBL/GenBank/DDBJ databases">
        <authorList>
            <consortium name="Pathogen Informatics"/>
        </authorList>
    </citation>
    <scope>NUCLEOTIDE SEQUENCE [LARGE SCALE GENOMIC DNA]</scope>
</reference>
<dbReference type="AlphaFoldDB" id="A0A183DR44"/>
<feature type="transmembrane region" description="Helical" evidence="5">
    <location>
        <begin position="12"/>
        <end position="37"/>
    </location>
</feature>
<dbReference type="InterPro" id="IPR017452">
    <property type="entry name" value="GPCR_Rhodpsn_7TM"/>
</dbReference>
<dbReference type="OrthoDB" id="5820127at2759"/>
<dbReference type="EMBL" id="UYRT01078402">
    <property type="protein sequence ID" value="VDN18448.1"/>
    <property type="molecule type" value="Genomic_DNA"/>
</dbReference>
<dbReference type="InterPro" id="IPR047130">
    <property type="entry name" value="7TM_GPCR_Srsx_nematod"/>
</dbReference>
<protein>
    <submittedName>
        <fullName evidence="9">G_PROTEIN_RECEP_F1_2 domain-containing protein</fullName>
    </submittedName>
</protein>
<reference evidence="9" key="1">
    <citation type="submission" date="2016-06" db="UniProtKB">
        <authorList>
            <consortium name="WormBaseParasite"/>
        </authorList>
    </citation>
    <scope>IDENTIFICATION</scope>
</reference>
<dbReference type="SUPFAM" id="SSF81321">
    <property type="entry name" value="Family A G protein-coupled receptor-like"/>
    <property type="match status" value="1"/>
</dbReference>
<evidence type="ECO:0000256" key="3">
    <source>
        <dbReference type="ARBA" id="ARBA00022989"/>
    </source>
</evidence>
<evidence type="ECO:0000256" key="2">
    <source>
        <dbReference type="ARBA" id="ARBA00022692"/>
    </source>
</evidence>
<dbReference type="WBParaSite" id="GPUH_0001119801-mRNA-1">
    <property type="protein sequence ID" value="GPUH_0001119801-mRNA-1"/>
    <property type="gene ID" value="GPUH_0001119801"/>
</dbReference>
<evidence type="ECO:0000256" key="5">
    <source>
        <dbReference type="SAM" id="Phobius"/>
    </source>
</evidence>
<evidence type="ECO:0000259" key="6">
    <source>
        <dbReference type="PROSITE" id="PS50262"/>
    </source>
</evidence>
<dbReference type="Proteomes" id="UP000271098">
    <property type="component" value="Unassembled WGS sequence"/>
</dbReference>